<accession>A0AAN8V1P8</accession>
<comment type="caution">
    <text evidence="3">The sequence shown here is derived from an EMBL/GenBank/DDBJ whole genome shotgun (WGS) entry which is preliminary data.</text>
</comment>
<name>A0AAN8V1P8_9MAGN</name>
<feature type="region of interest" description="Disordered" evidence="1">
    <location>
        <begin position="55"/>
        <end position="83"/>
    </location>
</feature>
<feature type="region of interest" description="Disordered" evidence="1">
    <location>
        <begin position="1"/>
        <end position="20"/>
    </location>
</feature>
<organism evidence="3 4">
    <name type="scientific">Dillenia turbinata</name>
    <dbReference type="NCBI Taxonomy" id="194707"/>
    <lineage>
        <taxon>Eukaryota</taxon>
        <taxon>Viridiplantae</taxon>
        <taxon>Streptophyta</taxon>
        <taxon>Embryophyta</taxon>
        <taxon>Tracheophyta</taxon>
        <taxon>Spermatophyta</taxon>
        <taxon>Magnoliopsida</taxon>
        <taxon>eudicotyledons</taxon>
        <taxon>Gunneridae</taxon>
        <taxon>Pentapetalae</taxon>
        <taxon>Dilleniales</taxon>
        <taxon>Dilleniaceae</taxon>
        <taxon>Dillenia</taxon>
    </lineage>
</organism>
<dbReference type="InterPro" id="IPR021855">
    <property type="entry name" value="PAM68-like"/>
</dbReference>
<evidence type="ECO:0000313" key="3">
    <source>
        <dbReference type="EMBL" id="KAK6925880.1"/>
    </source>
</evidence>
<dbReference type="EMBL" id="JBAMMX010000015">
    <property type="protein sequence ID" value="KAK6925880.1"/>
    <property type="molecule type" value="Genomic_DNA"/>
</dbReference>
<evidence type="ECO:0000313" key="4">
    <source>
        <dbReference type="Proteomes" id="UP001370490"/>
    </source>
</evidence>
<feature type="transmembrane region" description="Helical" evidence="2">
    <location>
        <begin position="95"/>
        <end position="118"/>
    </location>
</feature>
<reference evidence="3 4" key="1">
    <citation type="submission" date="2023-12" db="EMBL/GenBank/DDBJ databases">
        <title>A high-quality genome assembly for Dillenia turbinata (Dilleniales).</title>
        <authorList>
            <person name="Chanderbali A."/>
        </authorList>
    </citation>
    <scope>NUCLEOTIDE SEQUENCE [LARGE SCALE GENOMIC DNA]</scope>
    <source>
        <strain evidence="3">LSX21</strain>
        <tissue evidence="3">Leaf</tissue>
    </source>
</reference>
<dbReference type="PANTHER" id="PTHR34575:SF6">
    <property type="entry name" value="EXPRESSED PROTEIN"/>
    <property type="match status" value="1"/>
</dbReference>
<gene>
    <name evidence="3" type="ORF">RJ641_007599</name>
</gene>
<sequence length="186" mass="20816">MKTLVCSQSPPNPTSITQPTSWNPRISILQHISMTSPVPNLRKWKLQAEAKGFAGSASDSLRGGKKTIRKEAVEQKNSDRKIEDDKIPDGVYNRIIVRILSFVGIPLMTGMVLLHIIGMVKEQHLVDVPYWFAYLTIFITFGASALGIAWGTLSASWDPEKEGSLLGFEEAQQNWVEMWREDEGNS</sequence>
<feature type="compositionally biased region" description="Basic and acidic residues" evidence="1">
    <location>
        <begin position="69"/>
        <end position="83"/>
    </location>
</feature>
<keyword evidence="2" id="KW-0812">Transmembrane</keyword>
<evidence type="ECO:0000256" key="1">
    <source>
        <dbReference type="SAM" id="MobiDB-lite"/>
    </source>
</evidence>
<proteinExistence type="predicted"/>
<evidence type="ECO:0000256" key="2">
    <source>
        <dbReference type="SAM" id="Phobius"/>
    </source>
</evidence>
<keyword evidence="4" id="KW-1185">Reference proteome</keyword>
<dbReference type="Pfam" id="PF11947">
    <property type="entry name" value="DUF3464"/>
    <property type="match status" value="1"/>
</dbReference>
<dbReference type="AlphaFoldDB" id="A0AAN8V1P8"/>
<keyword evidence="2" id="KW-0472">Membrane</keyword>
<keyword evidence="2" id="KW-1133">Transmembrane helix</keyword>
<dbReference type="Proteomes" id="UP001370490">
    <property type="component" value="Unassembled WGS sequence"/>
</dbReference>
<protein>
    <submittedName>
        <fullName evidence="3">PAM68-like</fullName>
    </submittedName>
</protein>
<feature type="transmembrane region" description="Helical" evidence="2">
    <location>
        <begin position="130"/>
        <end position="153"/>
    </location>
</feature>
<dbReference type="PANTHER" id="PTHR34575">
    <property type="entry name" value="PROTEIN PAM68, CHLOROPLASTIC"/>
    <property type="match status" value="1"/>
</dbReference>